<dbReference type="GO" id="GO:0003700">
    <property type="term" value="F:DNA-binding transcription factor activity"/>
    <property type="evidence" value="ECO:0007669"/>
    <property type="project" value="InterPro"/>
</dbReference>
<dbReference type="Gene3D" id="1.20.120.530">
    <property type="entry name" value="GntR ligand-binding domain-like"/>
    <property type="match status" value="1"/>
</dbReference>
<evidence type="ECO:0000259" key="4">
    <source>
        <dbReference type="PROSITE" id="PS50949"/>
    </source>
</evidence>
<keyword evidence="1" id="KW-0805">Transcription regulation</keyword>
<dbReference type="AlphaFoldDB" id="A0A1M7UYT6"/>
<dbReference type="SMART" id="SM00345">
    <property type="entry name" value="HTH_GNTR"/>
    <property type="match status" value="1"/>
</dbReference>
<dbReference type="InterPro" id="IPR036388">
    <property type="entry name" value="WH-like_DNA-bd_sf"/>
</dbReference>
<evidence type="ECO:0000313" key="5">
    <source>
        <dbReference type="EMBL" id="SHN88201.1"/>
    </source>
</evidence>
<reference evidence="6" key="1">
    <citation type="submission" date="2016-12" db="EMBL/GenBank/DDBJ databases">
        <authorList>
            <person name="Varghese N."/>
            <person name="Submissions S."/>
        </authorList>
    </citation>
    <scope>NUCLEOTIDE SEQUENCE [LARGE SCALE GENOMIC DNA]</scope>
    <source>
        <strain evidence="6">DSM 11544</strain>
    </source>
</reference>
<dbReference type="Pfam" id="PF00392">
    <property type="entry name" value="GntR"/>
    <property type="match status" value="1"/>
</dbReference>
<keyword evidence="3" id="KW-0804">Transcription</keyword>
<keyword evidence="6" id="KW-1185">Reference proteome</keyword>
<dbReference type="PANTHER" id="PTHR43537:SF24">
    <property type="entry name" value="GLUCONATE OPERON TRANSCRIPTIONAL REPRESSOR"/>
    <property type="match status" value="1"/>
</dbReference>
<dbReference type="CDD" id="cd07377">
    <property type="entry name" value="WHTH_GntR"/>
    <property type="match status" value="1"/>
</dbReference>
<proteinExistence type="predicted"/>
<evidence type="ECO:0000256" key="3">
    <source>
        <dbReference type="ARBA" id="ARBA00023163"/>
    </source>
</evidence>
<gene>
    <name evidence="5" type="ORF">SAMN02745215_05206</name>
</gene>
<dbReference type="SUPFAM" id="SSF48008">
    <property type="entry name" value="GntR ligand-binding domain-like"/>
    <property type="match status" value="1"/>
</dbReference>
<dbReference type="InterPro" id="IPR008920">
    <property type="entry name" value="TF_FadR/GntR_C"/>
</dbReference>
<dbReference type="GO" id="GO:0003677">
    <property type="term" value="F:DNA binding"/>
    <property type="evidence" value="ECO:0007669"/>
    <property type="project" value="UniProtKB-KW"/>
</dbReference>
<evidence type="ECO:0000313" key="6">
    <source>
        <dbReference type="Proteomes" id="UP000184010"/>
    </source>
</evidence>
<dbReference type="STRING" id="1121395.SAMN02745215_05206"/>
<evidence type="ECO:0000256" key="1">
    <source>
        <dbReference type="ARBA" id="ARBA00023015"/>
    </source>
</evidence>
<dbReference type="InterPro" id="IPR011711">
    <property type="entry name" value="GntR_C"/>
</dbReference>
<organism evidence="5 6">
    <name type="scientific">Desulfitobacterium chlororespirans DSM 11544</name>
    <dbReference type="NCBI Taxonomy" id="1121395"/>
    <lineage>
        <taxon>Bacteria</taxon>
        <taxon>Bacillati</taxon>
        <taxon>Bacillota</taxon>
        <taxon>Clostridia</taxon>
        <taxon>Eubacteriales</taxon>
        <taxon>Desulfitobacteriaceae</taxon>
        <taxon>Desulfitobacterium</taxon>
    </lineage>
</organism>
<dbReference type="PANTHER" id="PTHR43537">
    <property type="entry name" value="TRANSCRIPTIONAL REGULATOR, GNTR FAMILY"/>
    <property type="match status" value="1"/>
</dbReference>
<dbReference type="SUPFAM" id="SSF46785">
    <property type="entry name" value="Winged helix' DNA-binding domain"/>
    <property type="match status" value="1"/>
</dbReference>
<dbReference type="InterPro" id="IPR036390">
    <property type="entry name" value="WH_DNA-bd_sf"/>
</dbReference>
<sequence>MLNNAYDRNNAYNRLNHMITYSKANLSETVVSYVKNKILTGELKSGDRLVETDISDELGISRAPIREALRELNMRGILIFLPKKGSQVLNLGYKDIEEILSIRIPLEMQVLTLIFEKSLLQEQELNYLEKLNHEMIRADKETAMDVREKNYIFNTCDLAFHEFFWKRSESLRRVEILENQYFQLLAAMNRDISTLGSVMEKHDEHQRIIEACRTGVLDQVLTAFQAHMAPYLKAIIKLENQTGK</sequence>
<accession>A0A1M7UYT6</accession>
<dbReference type="PROSITE" id="PS50949">
    <property type="entry name" value="HTH_GNTR"/>
    <property type="match status" value="1"/>
</dbReference>
<dbReference type="InterPro" id="IPR000524">
    <property type="entry name" value="Tscrpt_reg_HTH_GntR"/>
</dbReference>
<dbReference type="Proteomes" id="UP000184010">
    <property type="component" value="Unassembled WGS sequence"/>
</dbReference>
<feature type="domain" description="HTH gntR-type" evidence="4">
    <location>
        <begin position="24"/>
        <end position="91"/>
    </location>
</feature>
<protein>
    <submittedName>
        <fullName evidence="5">Transcriptional regulator, GntR family</fullName>
    </submittedName>
</protein>
<name>A0A1M7UYT6_9FIRM</name>
<dbReference type="EMBL" id="FRDN01000023">
    <property type="protein sequence ID" value="SHN88201.1"/>
    <property type="molecule type" value="Genomic_DNA"/>
</dbReference>
<keyword evidence="2" id="KW-0238">DNA-binding</keyword>
<dbReference type="Pfam" id="PF07729">
    <property type="entry name" value="FCD"/>
    <property type="match status" value="1"/>
</dbReference>
<dbReference type="RefSeq" id="WP_072775249.1">
    <property type="nucleotide sequence ID" value="NZ_FRDN01000023.1"/>
</dbReference>
<evidence type="ECO:0000256" key="2">
    <source>
        <dbReference type="ARBA" id="ARBA00023125"/>
    </source>
</evidence>
<dbReference type="Gene3D" id="1.10.10.10">
    <property type="entry name" value="Winged helix-like DNA-binding domain superfamily/Winged helix DNA-binding domain"/>
    <property type="match status" value="1"/>
</dbReference>